<dbReference type="InterPro" id="IPR022139">
    <property type="entry name" value="Fam-L/Fam-M-like_plasmodium"/>
</dbReference>
<reference evidence="3" key="1">
    <citation type="submission" date="2016-05" db="EMBL/GenBank/DDBJ databases">
        <authorList>
            <person name="Naeem Raeece"/>
        </authorList>
    </citation>
    <scope>NUCLEOTIDE SEQUENCE [LARGE SCALE GENOMIC DNA]</scope>
</reference>
<dbReference type="Pfam" id="PF12420">
    <property type="entry name" value="DUF3671"/>
    <property type="match status" value="1"/>
</dbReference>
<dbReference type="EMBL" id="FLQW01004131">
    <property type="protein sequence ID" value="SBS96570.1"/>
    <property type="molecule type" value="Genomic_DNA"/>
</dbReference>
<proteinExistence type="predicted"/>
<accession>A0A1A8WUD0</accession>
<organism evidence="2 3">
    <name type="scientific">Plasmodium malariae</name>
    <dbReference type="NCBI Taxonomy" id="5858"/>
    <lineage>
        <taxon>Eukaryota</taxon>
        <taxon>Sar</taxon>
        <taxon>Alveolata</taxon>
        <taxon>Apicomplexa</taxon>
        <taxon>Aconoidasida</taxon>
        <taxon>Haemosporida</taxon>
        <taxon>Plasmodiidae</taxon>
        <taxon>Plasmodium</taxon>
        <taxon>Plasmodium (Plasmodium)</taxon>
    </lineage>
</organism>
<sequence>MFNEYLSKNFKFDRKIGRSDCRLLSKYKKNQDSSIVVLRKKIPYNIKKEKNNICNNDKRDKRRKKQLKESSLNKAGSHREDKKNTLCIFKTKKYSI</sequence>
<protein>
    <submittedName>
        <fullName evidence="2">Uncharacterized protein</fullName>
    </submittedName>
</protein>
<evidence type="ECO:0000313" key="3">
    <source>
        <dbReference type="Proteomes" id="UP000078597"/>
    </source>
</evidence>
<feature type="compositionally biased region" description="Basic and acidic residues" evidence="1">
    <location>
        <begin position="49"/>
        <end position="59"/>
    </location>
</feature>
<feature type="region of interest" description="Disordered" evidence="1">
    <location>
        <begin position="49"/>
        <end position="81"/>
    </location>
</feature>
<gene>
    <name evidence="2" type="ORF">PMALA_054910</name>
</gene>
<name>A0A1A8WUD0_PLAMA</name>
<evidence type="ECO:0000313" key="2">
    <source>
        <dbReference type="EMBL" id="SBS96570.1"/>
    </source>
</evidence>
<evidence type="ECO:0000256" key="1">
    <source>
        <dbReference type="SAM" id="MobiDB-lite"/>
    </source>
</evidence>
<dbReference type="AlphaFoldDB" id="A0A1A8WUD0"/>
<dbReference type="Proteomes" id="UP000078597">
    <property type="component" value="Unassembled WGS sequence"/>
</dbReference>